<accession>A0A0C2MNB3</accession>
<dbReference type="PANTHER" id="PTHR47163:SF2">
    <property type="entry name" value="SI:DKEY-17M8.2"/>
    <property type="match status" value="1"/>
</dbReference>
<dbReference type="EMBL" id="JWZT01003683">
    <property type="protein sequence ID" value="KII65870.1"/>
    <property type="molecule type" value="Genomic_DNA"/>
</dbReference>
<evidence type="ECO:0008006" key="3">
    <source>
        <dbReference type="Google" id="ProtNLM"/>
    </source>
</evidence>
<dbReference type="Proteomes" id="UP000031668">
    <property type="component" value="Unassembled WGS sequence"/>
</dbReference>
<dbReference type="InterPro" id="IPR053164">
    <property type="entry name" value="IS1016-like_transposase"/>
</dbReference>
<dbReference type="OrthoDB" id="10052789at2759"/>
<gene>
    <name evidence="1" type="ORF">RF11_04868</name>
</gene>
<organism evidence="1 2">
    <name type="scientific">Thelohanellus kitauei</name>
    <name type="common">Myxosporean</name>
    <dbReference type="NCBI Taxonomy" id="669202"/>
    <lineage>
        <taxon>Eukaryota</taxon>
        <taxon>Metazoa</taxon>
        <taxon>Cnidaria</taxon>
        <taxon>Myxozoa</taxon>
        <taxon>Myxosporea</taxon>
        <taxon>Bivalvulida</taxon>
        <taxon>Platysporina</taxon>
        <taxon>Myxobolidae</taxon>
        <taxon>Thelohanellus</taxon>
    </lineage>
</organism>
<dbReference type="AlphaFoldDB" id="A0A0C2MNB3"/>
<dbReference type="PANTHER" id="PTHR47163">
    <property type="entry name" value="DDE_TNP_IS1595 DOMAIN-CONTAINING PROTEIN"/>
    <property type="match status" value="1"/>
</dbReference>
<protein>
    <recommendedName>
        <fullName evidence="3">ISXO2-like transposase domain-containing protein</fullName>
    </recommendedName>
</protein>
<evidence type="ECO:0000313" key="2">
    <source>
        <dbReference type="Proteomes" id="UP000031668"/>
    </source>
</evidence>
<comment type="caution">
    <text evidence="1">The sequence shown here is derived from an EMBL/GenBank/DDBJ whole genome shotgun (WGS) entry which is preliminary data.</text>
</comment>
<evidence type="ECO:0000313" key="1">
    <source>
        <dbReference type="EMBL" id="KII65870.1"/>
    </source>
</evidence>
<sequence length="237" mass="26969">MRISSLMEYSMCHLNIFAFGAICGDKTKPINFLMSHNVISWAPRVTPSVPLLKIKRHSFVENIKKLNGRGLQINRYLDPFKTYKTRNGNGIPGLNNDDRLLTGFHPVEQFILTGGNENKTEGVGGIAIGYLEGLKEVSDDCSLFKWKSYRDLNYQGFGHLTVNHSVNFVDSDSGAHTNNIERIWRDVRSTIPRYGTRKVHSGGYLAEFCSKRRLPNHTKRLHHFFNKISLSFPLPTT</sequence>
<reference evidence="1 2" key="1">
    <citation type="journal article" date="2014" name="Genome Biol. Evol.">
        <title>The genome of the myxosporean Thelohanellus kitauei shows adaptations to nutrient acquisition within its fish host.</title>
        <authorList>
            <person name="Yang Y."/>
            <person name="Xiong J."/>
            <person name="Zhou Z."/>
            <person name="Huo F."/>
            <person name="Miao W."/>
            <person name="Ran C."/>
            <person name="Liu Y."/>
            <person name="Zhang J."/>
            <person name="Feng J."/>
            <person name="Wang M."/>
            <person name="Wang M."/>
            <person name="Wang L."/>
            <person name="Yao B."/>
        </authorList>
    </citation>
    <scope>NUCLEOTIDE SEQUENCE [LARGE SCALE GENOMIC DNA]</scope>
    <source>
        <strain evidence="1">Wuqing</strain>
    </source>
</reference>
<proteinExistence type="predicted"/>
<name>A0A0C2MNB3_THEKT</name>
<keyword evidence="2" id="KW-1185">Reference proteome</keyword>